<gene>
    <name evidence="9" type="ordered locus">Rfer_0902</name>
</gene>
<keyword evidence="6" id="KW-0472">Membrane</keyword>
<feature type="compositionally biased region" description="Low complexity" evidence="5">
    <location>
        <begin position="469"/>
        <end position="484"/>
    </location>
</feature>
<feature type="region of interest" description="Disordered" evidence="5">
    <location>
        <begin position="462"/>
        <end position="488"/>
    </location>
</feature>
<dbReference type="PANTHER" id="PTHR43531:SF11">
    <property type="entry name" value="METHYL-ACCEPTING CHEMOTAXIS PROTEIN 3"/>
    <property type="match status" value="1"/>
</dbReference>
<dbReference type="Pfam" id="PF00015">
    <property type="entry name" value="MCPsignal"/>
    <property type="match status" value="1"/>
</dbReference>
<dbReference type="STRING" id="338969.Rfer_0902"/>
<dbReference type="Gene3D" id="1.10.287.950">
    <property type="entry name" value="Methyl-accepting chemotaxis protein"/>
    <property type="match status" value="1"/>
</dbReference>
<keyword evidence="6" id="KW-0812">Transmembrane</keyword>
<comment type="similarity">
    <text evidence="3">Belongs to the methyl-accepting chemotaxis (MCP) protein family.</text>
</comment>
<protein>
    <submittedName>
        <fullName evidence="9">Methyl-accepting chemotaxis sensory transducer</fullName>
    </submittedName>
</protein>
<dbReference type="CDD" id="cd19411">
    <property type="entry name" value="MCP2201-like_sensor"/>
    <property type="match status" value="1"/>
</dbReference>
<dbReference type="GO" id="GO:0007165">
    <property type="term" value="P:signal transduction"/>
    <property type="evidence" value="ECO:0007669"/>
    <property type="project" value="UniProtKB-KW"/>
</dbReference>
<keyword evidence="6" id="KW-1133">Transmembrane helix</keyword>
<dbReference type="EMBL" id="CP000267">
    <property type="protein sequence ID" value="ABD68650.1"/>
    <property type="molecule type" value="Genomic_DNA"/>
</dbReference>
<evidence type="ECO:0000256" key="6">
    <source>
        <dbReference type="SAM" id="Phobius"/>
    </source>
</evidence>
<evidence type="ECO:0000256" key="5">
    <source>
        <dbReference type="SAM" id="MobiDB-lite"/>
    </source>
</evidence>
<dbReference type="KEGG" id="rfr:Rfer_0902"/>
<dbReference type="InterPro" id="IPR004090">
    <property type="entry name" value="Chemotax_Me-accpt_rcpt"/>
</dbReference>
<dbReference type="InterPro" id="IPR024478">
    <property type="entry name" value="HlyB_4HB_MCP"/>
</dbReference>
<dbReference type="InterPro" id="IPR003660">
    <property type="entry name" value="HAMP_dom"/>
</dbReference>
<dbReference type="GO" id="GO:0005886">
    <property type="term" value="C:plasma membrane"/>
    <property type="evidence" value="ECO:0007669"/>
    <property type="project" value="TreeGrafter"/>
</dbReference>
<dbReference type="CDD" id="cd06225">
    <property type="entry name" value="HAMP"/>
    <property type="match status" value="1"/>
</dbReference>
<sequence>MFSNMKIGMRLTLGFAIVLLLMAALAAMGINGMAKIEGELDGVINDNMVKIKLSEEMATQVHIVTRLMRTAVLLKDPAAVAGEYKKIASARQKYAAAFDSLEKMTTDEKGKAMMTKVKFQLAEATPLNDKVMALDEAGKDDDAVQFLVSVAAPATAKVQDVLDENVNLLEEDTRLDYANAKAAYEFAFKVMVTLATMAFLFGALLAWFLTRSITGPVNKALNVANRLSEGDLTVRIDAVSKDETGQMLQAMSNMISKLSIVVADVNSGAQNLASASEEVSATAQSLSQAASEQAAGVEETSASIEQMTASISQNTENAKVTDGMASQAAKQAVEGGESVAATVAAMKQIAKKIGIIDDIAYQTNLLALNAAIEAARAGEHGKGFAVVAAEVRKLAERSQIAAQEIGEVASSSVELAEKAGKLLDEIVPRIKKTSDLVQEITAASEEQSSGAGQINSAISQLNQTTQQNASSSEELAATSEEMSSQAEQLQQTMSFFKMEGSSAVVRRPVAHKPTSSPKSATSKIGGMAKAAALSLSGAGADIDESKFSKF</sequence>
<reference evidence="10" key="1">
    <citation type="submission" date="2006-02" db="EMBL/GenBank/DDBJ databases">
        <title>Complete sequence of chromosome of Rhodoferax ferrireducens DSM 15236.</title>
        <authorList>
            <person name="Copeland A."/>
            <person name="Lucas S."/>
            <person name="Lapidus A."/>
            <person name="Barry K."/>
            <person name="Detter J.C."/>
            <person name="Glavina del Rio T."/>
            <person name="Hammon N."/>
            <person name="Israni S."/>
            <person name="Pitluck S."/>
            <person name="Brettin T."/>
            <person name="Bruce D."/>
            <person name="Han C."/>
            <person name="Tapia R."/>
            <person name="Gilna P."/>
            <person name="Kiss H."/>
            <person name="Schmutz J."/>
            <person name="Larimer F."/>
            <person name="Land M."/>
            <person name="Kyrpides N."/>
            <person name="Ivanova N."/>
            <person name="Richardson P."/>
        </authorList>
    </citation>
    <scope>NUCLEOTIDE SEQUENCE [LARGE SCALE GENOMIC DNA]</scope>
    <source>
        <strain evidence="10">ATCC BAA-621 / DSM 15236 / T118</strain>
    </source>
</reference>
<dbReference type="PROSITE" id="PS50885">
    <property type="entry name" value="HAMP"/>
    <property type="match status" value="1"/>
</dbReference>
<dbReference type="SUPFAM" id="SSF58104">
    <property type="entry name" value="Methyl-accepting chemotaxis protein (MCP) signaling domain"/>
    <property type="match status" value="1"/>
</dbReference>
<dbReference type="PANTHER" id="PTHR43531">
    <property type="entry name" value="PROTEIN ICFG"/>
    <property type="match status" value="1"/>
</dbReference>
<organism evidence="9 10">
    <name type="scientific">Albidiferax ferrireducens (strain ATCC BAA-621 / DSM 15236 / T118)</name>
    <name type="common">Rhodoferax ferrireducens</name>
    <dbReference type="NCBI Taxonomy" id="338969"/>
    <lineage>
        <taxon>Bacteria</taxon>
        <taxon>Pseudomonadati</taxon>
        <taxon>Pseudomonadota</taxon>
        <taxon>Betaproteobacteria</taxon>
        <taxon>Burkholderiales</taxon>
        <taxon>Comamonadaceae</taxon>
        <taxon>Rhodoferax</taxon>
    </lineage>
</organism>
<dbReference type="SMART" id="SM00283">
    <property type="entry name" value="MA"/>
    <property type="match status" value="1"/>
</dbReference>
<evidence type="ECO:0000313" key="9">
    <source>
        <dbReference type="EMBL" id="ABD68650.1"/>
    </source>
</evidence>
<dbReference type="HOGENOM" id="CLU_000445_107_16_4"/>
<feature type="domain" description="Methyl-accepting transducer" evidence="7">
    <location>
        <begin position="268"/>
        <end position="483"/>
    </location>
</feature>
<feature type="transmembrane region" description="Helical" evidence="6">
    <location>
        <begin position="186"/>
        <end position="209"/>
    </location>
</feature>
<dbReference type="Proteomes" id="UP000008332">
    <property type="component" value="Chromosome"/>
</dbReference>
<dbReference type="InterPro" id="IPR051310">
    <property type="entry name" value="MCP_chemotaxis"/>
</dbReference>
<dbReference type="PRINTS" id="PR00260">
    <property type="entry name" value="CHEMTRNSDUCR"/>
</dbReference>
<dbReference type="FunFam" id="1.10.287.950:FF:000001">
    <property type="entry name" value="Methyl-accepting chemotaxis sensory transducer"/>
    <property type="match status" value="1"/>
</dbReference>
<dbReference type="InterPro" id="IPR004089">
    <property type="entry name" value="MCPsignal_dom"/>
</dbReference>
<dbReference type="GO" id="GO:0004888">
    <property type="term" value="F:transmembrane signaling receptor activity"/>
    <property type="evidence" value="ECO:0007669"/>
    <property type="project" value="InterPro"/>
</dbReference>
<evidence type="ECO:0000256" key="3">
    <source>
        <dbReference type="ARBA" id="ARBA00029447"/>
    </source>
</evidence>
<dbReference type="OrthoDB" id="9763018at2"/>
<dbReference type="RefSeq" id="WP_011463223.1">
    <property type="nucleotide sequence ID" value="NC_007908.1"/>
</dbReference>
<feature type="domain" description="HAMP" evidence="8">
    <location>
        <begin position="211"/>
        <end position="263"/>
    </location>
</feature>
<evidence type="ECO:0000259" key="8">
    <source>
        <dbReference type="PROSITE" id="PS50885"/>
    </source>
</evidence>
<evidence type="ECO:0000256" key="4">
    <source>
        <dbReference type="PROSITE-ProRule" id="PRU00284"/>
    </source>
</evidence>
<dbReference type="CDD" id="cd11386">
    <property type="entry name" value="MCP_signal"/>
    <property type="match status" value="1"/>
</dbReference>
<keyword evidence="4" id="KW-0807">Transducer</keyword>
<accession>Q220A3</accession>
<dbReference type="GO" id="GO:0006935">
    <property type="term" value="P:chemotaxis"/>
    <property type="evidence" value="ECO:0007669"/>
    <property type="project" value="UniProtKB-KW"/>
</dbReference>
<evidence type="ECO:0000256" key="1">
    <source>
        <dbReference type="ARBA" id="ARBA00004370"/>
    </source>
</evidence>
<dbReference type="AlphaFoldDB" id="Q220A3"/>
<proteinExistence type="inferred from homology"/>
<name>Q220A3_ALBFT</name>
<evidence type="ECO:0000259" key="7">
    <source>
        <dbReference type="PROSITE" id="PS50111"/>
    </source>
</evidence>
<dbReference type="Pfam" id="PF12729">
    <property type="entry name" value="4HB_MCP_1"/>
    <property type="match status" value="1"/>
</dbReference>
<evidence type="ECO:0000313" key="10">
    <source>
        <dbReference type="Proteomes" id="UP000008332"/>
    </source>
</evidence>
<dbReference type="PROSITE" id="PS50111">
    <property type="entry name" value="CHEMOTAXIS_TRANSDUC_2"/>
    <property type="match status" value="1"/>
</dbReference>
<dbReference type="SMART" id="SM00304">
    <property type="entry name" value="HAMP"/>
    <property type="match status" value="1"/>
</dbReference>
<evidence type="ECO:0000256" key="2">
    <source>
        <dbReference type="ARBA" id="ARBA00022500"/>
    </source>
</evidence>
<dbReference type="Pfam" id="PF00672">
    <property type="entry name" value="HAMP"/>
    <property type="match status" value="1"/>
</dbReference>
<dbReference type="eggNOG" id="COG0840">
    <property type="taxonomic scope" value="Bacteria"/>
</dbReference>
<keyword evidence="10" id="KW-1185">Reference proteome</keyword>
<keyword evidence="2" id="KW-0145">Chemotaxis</keyword>
<comment type="subcellular location">
    <subcellularLocation>
        <location evidence="1">Membrane</location>
    </subcellularLocation>
</comment>
<dbReference type="InterPro" id="IPR047347">
    <property type="entry name" value="YvaQ-like_sensor"/>
</dbReference>